<evidence type="ECO:0000313" key="2">
    <source>
        <dbReference type="EMBL" id="SIN71355.1"/>
    </source>
</evidence>
<comment type="caution">
    <text evidence="2">The sequence shown here is derived from an EMBL/GenBank/DDBJ whole genome shotgun (WGS) entry which is preliminary data.</text>
</comment>
<gene>
    <name evidence="2" type="ORF">SAMN05444368_1420</name>
</gene>
<feature type="domain" description="2Fe-2S ferredoxin-type" evidence="1">
    <location>
        <begin position="8"/>
        <end position="105"/>
    </location>
</feature>
<name>A0ABY1JE47_9BACT</name>
<dbReference type="Pfam" id="PF00111">
    <property type="entry name" value="Fer2"/>
    <property type="match status" value="1"/>
</dbReference>
<reference evidence="2 3" key="1">
    <citation type="submission" date="2016-11" db="EMBL/GenBank/DDBJ databases">
        <authorList>
            <person name="Varghese N."/>
            <person name="Submissions S."/>
        </authorList>
    </citation>
    <scope>NUCLEOTIDE SEQUENCE [LARGE SCALE GENOMIC DNA]</scope>
    <source>
        <strain evidence="2 3">DSM 20664</strain>
    </source>
</reference>
<dbReference type="Pfam" id="PF17651">
    <property type="entry name" value="Raco_middle"/>
    <property type="match status" value="1"/>
</dbReference>
<sequence length="611" mass="66098">MYMDMDRYNVCVVTCKQGATTKEVHVERGTSLLRALRSMGIVLDAGCGGLGKCGRCKVMTDGILGRPSQIEMKHLGEELDEGWRLACQATVEGDVDVYVDILDVGGKARFVDVNGDAFGQISPSVVKEKIDIDLDDKGATSLRDLICSILGKPHLSFRPEALADISALLSDIGTICAYLVTIDDQCIAAFPENYDKSAYGFVCDLGTTTLSMALVDLSSGKVVSGYTKTNPQKSYGADVISRISAALLSEGLHEMRSVLLESISEMMRHCLKEAKVNKKDVFELLVLGNTVMEHIFWGISPKSFARSPYLPVFTDGLTSEASNFPGLLMHPLGRVRTVPAIARFVGGDMTALLFELMSLNPKLPSLVIDLGTNGEIGLVLNDAIFVTSAAAGPAFEGGAISCGMPATDGAIYALHWDEKYGLKPMVLGNTKPKGMCGSGIISTLALFIRLGLIEESGRIKDPESIKDETLLSKIKIEDEKNERKIIIAEDVALTQWDIRQLQLAKGAIYAAVEILTEEAGLNADALNAIYLAGSFGSCLNPKDVMDIRLLPKAFKGEVVALGNGALKGGLRLLLKGRKAFEDVDPMLSKVRYVDIEERGFSQRFLASLFFR</sequence>
<dbReference type="InterPro" id="IPR042259">
    <property type="entry name" value="Raco-like_middle_sf"/>
</dbReference>
<dbReference type="InterPro" id="IPR041414">
    <property type="entry name" value="Raco-like_middle"/>
</dbReference>
<dbReference type="Proteomes" id="UP000185093">
    <property type="component" value="Unassembled WGS sequence"/>
</dbReference>
<dbReference type="SUPFAM" id="SSF54292">
    <property type="entry name" value="2Fe-2S ferredoxin-like"/>
    <property type="match status" value="1"/>
</dbReference>
<dbReference type="Gene3D" id="3.30.420.480">
    <property type="entry name" value="Domain of unknown function (DUF4445)"/>
    <property type="match status" value="1"/>
</dbReference>
<dbReference type="Pfam" id="PF14574">
    <property type="entry name" value="RACo_C_ter"/>
    <property type="match status" value="1"/>
</dbReference>
<dbReference type="InterPro" id="IPR012675">
    <property type="entry name" value="Beta-grasp_dom_sf"/>
</dbReference>
<accession>A0ABY1JE47</accession>
<dbReference type="InterPro" id="IPR001041">
    <property type="entry name" value="2Fe-2S_ferredoxin-type"/>
</dbReference>
<dbReference type="EMBL" id="FSQZ01000001">
    <property type="protein sequence ID" value="SIN71355.1"/>
    <property type="molecule type" value="Genomic_DNA"/>
</dbReference>
<dbReference type="PROSITE" id="PS51085">
    <property type="entry name" value="2FE2S_FER_2"/>
    <property type="match status" value="1"/>
</dbReference>
<dbReference type="CDD" id="cd00207">
    <property type="entry name" value="fer2"/>
    <property type="match status" value="1"/>
</dbReference>
<dbReference type="InterPro" id="IPR036010">
    <property type="entry name" value="2Fe-2S_ferredoxin-like_sf"/>
</dbReference>
<keyword evidence="3" id="KW-1185">Reference proteome</keyword>
<evidence type="ECO:0000313" key="3">
    <source>
        <dbReference type="Proteomes" id="UP000185093"/>
    </source>
</evidence>
<dbReference type="RefSeq" id="WP_074199753.1">
    <property type="nucleotide sequence ID" value="NZ_FSQZ01000001.1"/>
</dbReference>
<organism evidence="2 3">
    <name type="scientific">Acetomicrobium flavidum</name>
    <dbReference type="NCBI Taxonomy" id="49896"/>
    <lineage>
        <taxon>Bacteria</taxon>
        <taxon>Thermotogati</taxon>
        <taxon>Synergistota</taxon>
        <taxon>Synergistia</taxon>
        <taxon>Synergistales</taxon>
        <taxon>Acetomicrobiaceae</taxon>
        <taxon>Acetomicrobium</taxon>
    </lineage>
</organism>
<dbReference type="InterPro" id="IPR027980">
    <property type="entry name" value="RACo_C"/>
</dbReference>
<dbReference type="Gene3D" id="3.10.20.30">
    <property type="match status" value="1"/>
</dbReference>
<proteinExistence type="predicted"/>
<dbReference type="PANTHER" id="PTHR42895">
    <property type="entry name" value="IRON-SULFUR CLUSTER-BINDING PROTEIN-RELATED"/>
    <property type="match status" value="1"/>
</dbReference>
<evidence type="ECO:0000259" key="1">
    <source>
        <dbReference type="PROSITE" id="PS51085"/>
    </source>
</evidence>
<protein>
    <submittedName>
        <fullName evidence="2">Uncharacterized 2Fe-2 and 4Fe-4S clusters-containing protein, contains DUF4445 domain</fullName>
    </submittedName>
</protein>
<dbReference type="PANTHER" id="PTHR42895:SF2">
    <property type="entry name" value="IRON-SULFUR CLUSTER PROTEIN"/>
    <property type="match status" value="1"/>
</dbReference>
<dbReference type="InterPro" id="IPR052911">
    <property type="entry name" value="Corrinoid_activation_enz"/>
</dbReference>